<dbReference type="STRING" id="4538.I1Q6R5"/>
<dbReference type="OMA" id="INFTHIC"/>
<accession>I1Q6R5</accession>
<dbReference type="Proteomes" id="UP000007306">
    <property type="component" value="Unassembled WGS sequence"/>
</dbReference>
<evidence type="ECO:0000313" key="2">
    <source>
        <dbReference type="EnsemblPlants" id="ORGLA06G0282800.1"/>
    </source>
</evidence>
<dbReference type="eggNOG" id="KOG1075">
    <property type="taxonomic scope" value="Eukaryota"/>
</dbReference>
<evidence type="ECO:0000259" key="1">
    <source>
        <dbReference type="Pfam" id="PF00078"/>
    </source>
</evidence>
<protein>
    <recommendedName>
        <fullName evidence="1">Reverse transcriptase domain-containing protein</fullName>
    </recommendedName>
</protein>
<dbReference type="EnsemblPlants" id="ORGLA06G0282800.1">
    <property type="protein sequence ID" value="ORGLA06G0282800.1"/>
    <property type="gene ID" value="ORGLA06G0282800"/>
</dbReference>
<evidence type="ECO:0000313" key="3">
    <source>
        <dbReference type="Proteomes" id="UP000007306"/>
    </source>
</evidence>
<dbReference type="Gramene" id="ORGLA06G0282800.1">
    <property type="protein sequence ID" value="ORGLA06G0282800.1"/>
    <property type="gene ID" value="ORGLA06G0282800"/>
</dbReference>
<name>I1Q6R5_ORYGL</name>
<dbReference type="AlphaFoldDB" id="I1Q6R5"/>
<reference evidence="2" key="1">
    <citation type="submission" date="2015-06" db="UniProtKB">
        <authorList>
            <consortium name="EnsemblPlants"/>
        </authorList>
    </citation>
    <scope>IDENTIFICATION</scope>
</reference>
<dbReference type="InterPro" id="IPR052343">
    <property type="entry name" value="Retrotransposon-Effector_Assoc"/>
</dbReference>
<reference evidence="3" key="2">
    <citation type="submission" date="2018-04" db="EMBL/GenBank/DDBJ databases">
        <title>OglaRS2 (Oryza glaberrima Reference Sequence Version 2).</title>
        <authorList>
            <person name="Zhang J."/>
            <person name="Kudrna D."/>
            <person name="Lee S."/>
            <person name="Talag J."/>
            <person name="Rajasekar S."/>
            <person name="Wing R.A."/>
        </authorList>
    </citation>
    <scope>NUCLEOTIDE SEQUENCE [LARGE SCALE GENOMIC DNA]</scope>
    <source>
        <strain evidence="3">cv. IRGC 96717</strain>
    </source>
</reference>
<dbReference type="InterPro" id="IPR043502">
    <property type="entry name" value="DNA/RNA_pol_sf"/>
</dbReference>
<dbReference type="PANTHER" id="PTHR46890:SF48">
    <property type="entry name" value="RNA-DIRECTED DNA POLYMERASE"/>
    <property type="match status" value="1"/>
</dbReference>
<keyword evidence="3" id="KW-1185">Reference proteome</keyword>
<dbReference type="PANTHER" id="PTHR46890">
    <property type="entry name" value="NON-LTR RETROLELEMENT REVERSE TRANSCRIPTASE-LIKE PROTEIN-RELATED"/>
    <property type="match status" value="1"/>
</dbReference>
<organism evidence="2 3">
    <name type="scientific">Oryza glaberrima</name>
    <name type="common">African rice</name>
    <dbReference type="NCBI Taxonomy" id="4538"/>
    <lineage>
        <taxon>Eukaryota</taxon>
        <taxon>Viridiplantae</taxon>
        <taxon>Streptophyta</taxon>
        <taxon>Embryophyta</taxon>
        <taxon>Tracheophyta</taxon>
        <taxon>Spermatophyta</taxon>
        <taxon>Magnoliopsida</taxon>
        <taxon>Liliopsida</taxon>
        <taxon>Poales</taxon>
        <taxon>Poaceae</taxon>
        <taxon>BOP clade</taxon>
        <taxon>Oryzoideae</taxon>
        <taxon>Oryzeae</taxon>
        <taxon>Oryzinae</taxon>
        <taxon>Oryza</taxon>
    </lineage>
</organism>
<feature type="domain" description="Reverse transcriptase" evidence="1">
    <location>
        <begin position="112"/>
        <end position="214"/>
    </location>
</feature>
<dbReference type="Pfam" id="PF00078">
    <property type="entry name" value="RVT_1"/>
    <property type="match status" value="1"/>
</dbReference>
<dbReference type="HOGENOM" id="CLU_000680_6_0_1"/>
<dbReference type="SUPFAM" id="SSF56672">
    <property type="entry name" value="DNA/RNA polymerases"/>
    <property type="match status" value="1"/>
</dbReference>
<proteinExistence type="predicted"/>
<sequence length="217" mass="24892">MESMATDYFQEMFAADPTLNPESVSRLFQAKVTAEMNDLLCADFKDEEIAHALFQIGPLKAPSPDGFPARFYQRNWGIIKEDIISAVSKFFQTGCMPEGVNNTAIVLIPKIEQPMELKDFRPISLCNVLYKVVSKCLVNRLRPMLDELVSEEQSAFVRGRMITDNVLLAFECFHYIQKNRKANKAACAYKLDLSKAYDRVDWRFLEMAMNRLGFAHR</sequence>
<dbReference type="InterPro" id="IPR000477">
    <property type="entry name" value="RT_dom"/>
</dbReference>
<dbReference type="CDD" id="cd01650">
    <property type="entry name" value="RT_nLTR_like"/>
    <property type="match status" value="1"/>
</dbReference>